<organism evidence="1 2">
    <name type="scientific">Nocardia jiangsuensis</name>
    <dbReference type="NCBI Taxonomy" id="1691563"/>
    <lineage>
        <taxon>Bacteria</taxon>
        <taxon>Bacillati</taxon>
        <taxon>Actinomycetota</taxon>
        <taxon>Actinomycetes</taxon>
        <taxon>Mycobacteriales</taxon>
        <taxon>Nocardiaceae</taxon>
        <taxon>Nocardia</taxon>
    </lineage>
</organism>
<evidence type="ECO:0000313" key="1">
    <source>
        <dbReference type="EMBL" id="MFC3962139.1"/>
    </source>
</evidence>
<name>A0ABV8DR14_9NOCA</name>
<gene>
    <name evidence="1" type="ORF">ACFO0B_09085</name>
</gene>
<sequence>MPSEFDRALRAAHHNAQRRFDDEQAVRERAVQVAERAYRKLIDTGREAFAALIAAGIQTSNLVEYEYPQPKRPRIFGTAICVGISATEVGYDPDSLYICDDGRFVAGRLAFLTETKTRLFSDKKDKVLVRVNGAPVAMVRDDDWVQVSCRQNRGNEGDVALARYPDKGGHCYSVRVDFDSEEMTVWGFDEYTTRPFIDDIAKRVANTIDRRS</sequence>
<dbReference type="EMBL" id="JBHSAX010000007">
    <property type="protein sequence ID" value="MFC3962139.1"/>
    <property type="molecule type" value="Genomic_DNA"/>
</dbReference>
<dbReference type="Proteomes" id="UP001595696">
    <property type="component" value="Unassembled WGS sequence"/>
</dbReference>
<comment type="caution">
    <text evidence="1">The sequence shown here is derived from an EMBL/GenBank/DDBJ whole genome shotgun (WGS) entry which is preliminary data.</text>
</comment>
<evidence type="ECO:0000313" key="2">
    <source>
        <dbReference type="Proteomes" id="UP001595696"/>
    </source>
</evidence>
<dbReference type="RefSeq" id="WP_378611876.1">
    <property type="nucleotide sequence ID" value="NZ_JBHSAX010000007.1"/>
</dbReference>
<protein>
    <recommendedName>
        <fullName evidence="3">ESAT-6 protein secretion system EspG family protein</fullName>
    </recommendedName>
</protein>
<reference evidence="2" key="1">
    <citation type="journal article" date="2019" name="Int. J. Syst. Evol. Microbiol.">
        <title>The Global Catalogue of Microorganisms (GCM) 10K type strain sequencing project: providing services to taxonomists for standard genome sequencing and annotation.</title>
        <authorList>
            <consortium name="The Broad Institute Genomics Platform"/>
            <consortium name="The Broad Institute Genome Sequencing Center for Infectious Disease"/>
            <person name="Wu L."/>
            <person name="Ma J."/>
        </authorList>
    </citation>
    <scope>NUCLEOTIDE SEQUENCE [LARGE SCALE GENOMIC DNA]</scope>
    <source>
        <strain evidence="2">CGMCC 4.7330</strain>
    </source>
</reference>
<keyword evidence="2" id="KW-1185">Reference proteome</keyword>
<accession>A0ABV8DR14</accession>
<proteinExistence type="predicted"/>
<evidence type="ECO:0008006" key="3">
    <source>
        <dbReference type="Google" id="ProtNLM"/>
    </source>
</evidence>